<gene>
    <name evidence="2" type="ORF">QBC40DRAFT_292248</name>
</gene>
<evidence type="ECO:0000256" key="1">
    <source>
        <dbReference type="SAM" id="MobiDB-lite"/>
    </source>
</evidence>
<dbReference type="EMBL" id="MU863878">
    <property type="protein sequence ID" value="KAK4205051.1"/>
    <property type="molecule type" value="Genomic_DNA"/>
</dbReference>
<dbReference type="Proteomes" id="UP001303160">
    <property type="component" value="Unassembled WGS sequence"/>
</dbReference>
<feature type="region of interest" description="Disordered" evidence="1">
    <location>
        <begin position="1"/>
        <end position="49"/>
    </location>
</feature>
<keyword evidence="3" id="KW-1185">Reference proteome</keyword>
<evidence type="ECO:0000313" key="3">
    <source>
        <dbReference type="Proteomes" id="UP001303160"/>
    </source>
</evidence>
<dbReference type="AlphaFoldDB" id="A0AAN6XSS8"/>
<organism evidence="2 3">
    <name type="scientific">Triangularia verruculosa</name>
    <dbReference type="NCBI Taxonomy" id="2587418"/>
    <lineage>
        <taxon>Eukaryota</taxon>
        <taxon>Fungi</taxon>
        <taxon>Dikarya</taxon>
        <taxon>Ascomycota</taxon>
        <taxon>Pezizomycotina</taxon>
        <taxon>Sordariomycetes</taxon>
        <taxon>Sordariomycetidae</taxon>
        <taxon>Sordariales</taxon>
        <taxon>Podosporaceae</taxon>
        <taxon>Triangularia</taxon>
    </lineage>
</organism>
<feature type="compositionally biased region" description="Polar residues" evidence="1">
    <location>
        <begin position="187"/>
        <end position="196"/>
    </location>
</feature>
<reference evidence="2" key="2">
    <citation type="submission" date="2023-05" db="EMBL/GenBank/DDBJ databases">
        <authorList>
            <consortium name="Lawrence Berkeley National Laboratory"/>
            <person name="Steindorff A."/>
            <person name="Hensen N."/>
            <person name="Bonometti L."/>
            <person name="Westerberg I."/>
            <person name="Brannstrom I.O."/>
            <person name="Guillou S."/>
            <person name="Cros-Aarteil S."/>
            <person name="Calhoun S."/>
            <person name="Haridas S."/>
            <person name="Kuo A."/>
            <person name="Mondo S."/>
            <person name="Pangilinan J."/>
            <person name="Riley R."/>
            <person name="Labutti K."/>
            <person name="Andreopoulos B."/>
            <person name="Lipzen A."/>
            <person name="Chen C."/>
            <person name="Yanf M."/>
            <person name="Daum C."/>
            <person name="Ng V."/>
            <person name="Clum A."/>
            <person name="Ohm R."/>
            <person name="Martin F."/>
            <person name="Silar P."/>
            <person name="Natvig D."/>
            <person name="Lalanne C."/>
            <person name="Gautier V."/>
            <person name="Ament-Velasquez S.L."/>
            <person name="Kruys A."/>
            <person name="Hutchinson M.I."/>
            <person name="Powell A.J."/>
            <person name="Barry K."/>
            <person name="Miller A.N."/>
            <person name="Grigoriev I.V."/>
            <person name="Debuchy R."/>
            <person name="Gladieux P."/>
            <person name="Thoren M.H."/>
            <person name="Johannesson H."/>
        </authorList>
    </citation>
    <scope>NUCLEOTIDE SEQUENCE</scope>
    <source>
        <strain evidence="2">CBS 315.58</strain>
    </source>
</reference>
<comment type="caution">
    <text evidence="2">The sequence shown here is derived from an EMBL/GenBank/DDBJ whole genome shotgun (WGS) entry which is preliminary data.</text>
</comment>
<proteinExistence type="predicted"/>
<reference evidence="2" key="1">
    <citation type="journal article" date="2023" name="Mol. Phylogenet. Evol.">
        <title>Genome-scale phylogeny and comparative genomics of the fungal order Sordariales.</title>
        <authorList>
            <person name="Hensen N."/>
            <person name="Bonometti L."/>
            <person name="Westerberg I."/>
            <person name="Brannstrom I.O."/>
            <person name="Guillou S."/>
            <person name="Cros-Aarteil S."/>
            <person name="Calhoun S."/>
            <person name="Haridas S."/>
            <person name="Kuo A."/>
            <person name="Mondo S."/>
            <person name="Pangilinan J."/>
            <person name="Riley R."/>
            <person name="LaButti K."/>
            <person name="Andreopoulos B."/>
            <person name="Lipzen A."/>
            <person name="Chen C."/>
            <person name="Yan M."/>
            <person name="Daum C."/>
            <person name="Ng V."/>
            <person name="Clum A."/>
            <person name="Steindorff A."/>
            <person name="Ohm R.A."/>
            <person name="Martin F."/>
            <person name="Silar P."/>
            <person name="Natvig D.O."/>
            <person name="Lalanne C."/>
            <person name="Gautier V."/>
            <person name="Ament-Velasquez S.L."/>
            <person name="Kruys A."/>
            <person name="Hutchinson M.I."/>
            <person name="Powell A.J."/>
            <person name="Barry K."/>
            <person name="Miller A.N."/>
            <person name="Grigoriev I.V."/>
            <person name="Debuchy R."/>
            <person name="Gladieux P."/>
            <person name="Hiltunen Thoren M."/>
            <person name="Johannesson H."/>
        </authorList>
    </citation>
    <scope>NUCLEOTIDE SEQUENCE</scope>
    <source>
        <strain evidence="2">CBS 315.58</strain>
    </source>
</reference>
<sequence>MATLGISAAHSASGAGPGGQPPPQQPGSHATDDLDHFTDTSDSDSDKPKFYCKICGPEVDPTTGKPTYKKFSKKANVRKHLEERHKIFRPKLPNQTTLQATWARVGQRRRARKQAARQAALMRSTPQQPMANAQAPPAPAMQAQAIGPGARPYQNITPAPHSQANPQAEMMPIDPQLANFSNHIAAGSQQQTSRPSGTIGPQIDTQPAVTNHDVDHTNHQIGTGPLVQPRPASFSQQVAFPIAPDPELHPAWGTMAQMAARARHQIDPNLDFNHEVGDDWDEQEDEIFADSQRYTKKGKRVFYIFVQL</sequence>
<protein>
    <submittedName>
        <fullName evidence="2">Uncharacterized protein</fullName>
    </submittedName>
</protein>
<name>A0AAN6XSS8_9PEZI</name>
<feature type="compositionally biased region" description="Basic and acidic residues" evidence="1">
    <location>
        <begin position="30"/>
        <end position="49"/>
    </location>
</feature>
<accession>A0AAN6XSS8</accession>
<feature type="region of interest" description="Disordered" evidence="1">
    <location>
        <begin position="187"/>
        <end position="220"/>
    </location>
</feature>
<evidence type="ECO:0000313" key="2">
    <source>
        <dbReference type="EMBL" id="KAK4205051.1"/>
    </source>
</evidence>